<dbReference type="AlphaFoldDB" id="A0A0D2A7X3"/>
<dbReference type="Proteomes" id="UP000053259">
    <property type="component" value="Unassembled WGS sequence"/>
</dbReference>
<protein>
    <submittedName>
        <fullName evidence="1">Uncharacterized protein</fullName>
    </submittedName>
</protein>
<name>A0A0D2A7X3_9PEZI</name>
<organism evidence="1 2">
    <name type="scientific">Verruconis gallopava</name>
    <dbReference type="NCBI Taxonomy" id="253628"/>
    <lineage>
        <taxon>Eukaryota</taxon>
        <taxon>Fungi</taxon>
        <taxon>Dikarya</taxon>
        <taxon>Ascomycota</taxon>
        <taxon>Pezizomycotina</taxon>
        <taxon>Dothideomycetes</taxon>
        <taxon>Pleosporomycetidae</taxon>
        <taxon>Venturiales</taxon>
        <taxon>Sympoventuriaceae</taxon>
        <taxon>Verruconis</taxon>
    </lineage>
</organism>
<proteinExistence type="predicted"/>
<sequence>MLARRQAVKAHPGLRGIRDDRTLLSQPRVSSAKAFPTRCVHFAWLNETSLRGRIETEINASGIETALRNTAVGSTICKPLVLYDDLREHRMSAMTQMLDACVEDFQCISNLCHPSTMDPLNVLYCACGIRVDRE</sequence>
<reference evidence="1 2" key="1">
    <citation type="submission" date="2015-01" db="EMBL/GenBank/DDBJ databases">
        <title>The Genome Sequence of Ochroconis gallopava CBS43764.</title>
        <authorList>
            <consortium name="The Broad Institute Genomics Platform"/>
            <person name="Cuomo C."/>
            <person name="de Hoog S."/>
            <person name="Gorbushina A."/>
            <person name="Stielow B."/>
            <person name="Teixiera M."/>
            <person name="Abouelleil A."/>
            <person name="Chapman S.B."/>
            <person name="Priest M."/>
            <person name="Young S.K."/>
            <person name="Wortman J."/>
            <person name="Nusbaum C."/>
            <person name="Birren B."/>
        </authorList>
    </citation>
    <scope>NUCLEOTIDE SEQUENCE [LARGE SCALE GENOMIC DNA]</scope>
    <source>
        <strain evidence="1 2">CBS 43764</strain>
    </source>
</reference>
<dbReference type="RefSeq" id="XP_016212549.1">
    <property type="nucleotide sequence ID" value="XM_016359713.1"/>
</dbReference>
<accession>A0A0D2A7X3</accession>
<dbReference type="EMBL" id="KN847548">
    <property type="protein sequence ID" value="KIW02680.1"/>
    <property type="molecule type" value="Genomic_DNA"/>
</dbReference>
<dbReference type="HOGENOM" id="CLU_1897824_0_0_1"/>
<dbReference type="InParanoid" id="A0A0D2A7X3"/>
<evidence type="ECO:0000313" key="2">
    <source>
        <dbReference type="Proteomes" id="UP000053259"/>
    </source>
</evidence>
<dbReference type="GeneID" id="27314090"/>
<dbReference type="VEuPathDB" id="FungiDB:PV09_06117"/>
<gene>
    <name evidence="1" type="ORF">PV09_06117</name>
</gene>
<keyword evidence="2" id="KW-1185">Reference proteome</keyword>
<evidence type="ECO:0000313" key="1">
    <source>
        <dbReference type="EMBL" id="KIW02680.1"/>
    </source>
</evidence>